<gene>
    <name evidence="1" type="ORF">C4N25_02385</name>
</gene>
<sequence length="68" mass="7581">MRVRGVPGAEDVTDGDVDYYGTDWINVENAATEEQMQKCFSEPCGDTARCTGNIPEQTDGQDYEMIQE</sequence>
<proteinExistence type="predicted"/>
<reference evidence="1 2" key="1">
    <citation type="submission" date="2018-02" db="EMBL/GenBank/DDBJ databases">
        <title>Complete genome sequencing of Faecalibacterium prausnitzii strains isolated from the human gut.</title>
        <authorList>
            <person name="Fitzgerald B.C."/>
            <person name="Shkoporov A.N."/>
            <person name="Ross P.R."/>
            <person name="Hill C."/>
        </authorList>
    </citation>
    <scope>NUCLEOTIDE SEQUENCE [LARGE SCALE GENOMIC DNA]</scope>
    <source>
        <strain evidence="1 2">APC942/8-14-2</strain>
    </source>
</reference>
<dbReference type="AlphaFoldDB" id="A0A329TT62"/>
<organism evidence="1 2">
    <name type="scientific">Faecalibacterium prausnitzii</name>
    <dbReference type="NCBI Taxonomy" id="853"/>
    <lineage>
        <taxon>Bacteria</taxon>
        <taxon>Bacillati</taxon>
        <taxon>Bacillota</taxon>
        <taxon>Clostridia</taxon>
        <taxon>Eubacteriales</taxon>
        <taxon>Oscillospiraceae</taxon>
        <taxon>Faecalibacterium</taxon>
    </lineage>
</organism>
<evidence type="ECO:0000313" key="1">
    <source>
        <dbReference type="EMBL" id="RAW52485.1"/>
    </source>
</evidence>
<protein>
    <submittedName>
        <fullName evidence="1">Uncharacterized protein</fullName>
    </submittedName>
</protein>
<name>A0A329TT62_9FIRM</name>
<dbReference type="EMBL" id="PRKZ01000001">
    <property type="protein sequence ID" value="RAW52485.1"/>
    <property type="molecule type" value="Genomic_DNA"/>
</dbReference>
<dbReference type="Proteomes" id="UP000251634">
    <property type="component" value="Unassembled WGS sequence"/>
</dbReference>
<evidence type="ECO:0000313" key="2">
    <source>
        <dbReference type="Proteomes" id="UP000251634"/>
    </source>
</evidence>
<accession>A0A329TT62</accession>
<comment type="caution">
    <text evidence="1">The sequence shown here is derived from an EMBL/GenBank/DDBJ whole genome shotgun (WGS) entry which is preliminary data.</text>
</comment>